<dbReference type="SUPFAM" id="SSF53474">
    <property type="entry name" value="alpha/beta-Hydrolases"/>
    <property type="match status" value="1"/>
</dbReference>
<evidence type="ECO:0000259" key="1">
    <source>
        <dbReference type="Pfam" id="PF12697"/>
    </source>
</evidence>
<dbReference type="Pfam" id="PF12697">
    <property type="entry name" value="Abhydrolase_6"/>
    <property type="match status" value="1"/>
</dbReference>
<dbReference type="PANTHER" id="PTHR43689">
    <property type="entry name" value="HYDROLASE"/>
    <property type="match status" value="1"/>
</dbReference>
<evidence type="ECO:0000313" key="2">
    <source>
        <dbReference type="EMBL" id="ETA70996.1"/>
    </source>
</evidence>
<feature type="domain" description="AB hydrolase-1" evidence="1">
    <location>
        <begin position="110"/>
        <end position="311"/>
    </location>
</feature>
<organism evidence="2 3">
    <name type="scientific">Actinospica robiniae DSM 44927</name>
    <dbReference type="NCBI Taxonomy" id="479430"/>
    <lineage>
        <taxon>Bacteria</taxon>
        <taxon>Bacillati</taxon>
        <taxon>Actinomycetota</taxon>
        <taxon>Actinomycetes</taxon>
        <taxon>Catenulisporales</taxon>
        <taxon>Actinospicaceae</taxon>
        <taxon>Actinospica</taxon>
    </lineage>
</organism>
<dbReference type="AlphaFoldDB" id="W9E4W2"/>
<reference evidence="2 3" key="1">
    <citation type="submission" date="2013-08" db="EMBL/GenBank/DDBJ databases">
        <authorList>
            <consortium name="DOE Joint Genome Institute"/>
            <person name="Eisen J."/>
            <person name="Huntemann M."/>
            <person name="Han J."/>
            <person name="Chen A."/>
            <person name="Kyrpides N."/>
            <person name="Mavromatis K."/>
            <person name="Markowitz V."/>
            <person name="Palaniappan K."/>
            <person name="Ivanova N."/>
            <person name="Schaumberg A."/>
            <person name="Pati A."/>
            <person name="Liolios K."/>
            <person name="Nordberg H.P."/>
            <person name="Cantor M.N."/>
            <person name="Hua S.X."/>
            <person name="Woyke T."/>
        </authorList>
    </citation>
    <scope>NUCLEOTIDE SEQUENCE [LARGE SCALE GENOMIC DNA]</scope>
    <source>
        <strain evidence="2 3">DSM 44927</strain>
    </source>
</reference>
<gene>
    <name evidence="2" type="ORF">ActroDRAFT_0014</name>
</gene>
<dbReference type="InterPro" id="IPR029058">
    <property type="entry name" value="AB_hydrolase_fold"/>
</dbReference>
<dbReference type="InterPro" id="IPR000073">
    <property type="entry name" value="AB_hydrolase_1"/>
</dbReference>
<sequence length="335" mass="35375">MNPSPEKSTIVRSSAQARIDRIRPVFGALERAAPGLGSRWAWRLWCTPTRPSPAAVAKSRAAGTGEVLRLPVELPDWTGPRPVGRDGKTKPPLHAEIAVELLGPAGGPLVYLLHGWSGWRGQFAPIGRALAASGYRVVLIDAPSHGDSDPGTLGPGLSMPPDFTFALTAAVERFGPAHAVIGHSLGGGCVALALVEGLKAERVVFISPAADPIGFTRQLARMLGFGDRIRTRMLERGRRRIGLDAADFVVPPLAAGRTDLPPALIVHDRDDPTVPVAAGLSLAGSWRESRMIETAGLGHNRLLRDEAVIEAVVAFVDDPRATGPAGRKARSHVGG</sequence>
<protein>
    <submittedName>
        <fullName evidence="2">Lysophospholipase</fullName>
    </submittedName>
</protein>
<proteinExistence type="predicted"/>
<keyword evidence="3" id="KW-1185">Reference proteome</keyword>
<dbReference type="Proteomes" id="UP000019485">
    <property type="component" value="Unassembled WGS sequence"/>
</dbReference>
<name>W9E4W2_9ACTN</name>
<comment type="caution">
    <text evidence="2">The sequence shown here is derived from an EMBL/GenBank/DDBJ whole genome shotgun (WGS) entry which is preliminary data.</text>
</comment>
<evidence type="ECO:0000313" key="3">
    <source>
        <dbReference type="Proteomes" id="UP000019485"/>
    </source>
</evidence>
<dbReference type="PANTHER" id="PTHR43689:SF8">
    <property type="entry name" value="ALPHA_BETA-HYDROLASES SUPERFAMILY PROTEIN"/>
    <property type="match status" value="1"/>
</dbReference>
<dbReference type="GO" id="GO:0003824">
    <property type="term" value="F:catalytic activity"/>
    <property type="evidence" value="ECO:0007669"/>
    <property type="project" value="UniProtKB-ARBA"/>
</dbReference>
<accession>W9E4W2</accession>
<dbReference type="EMBL" id="AZAN01000001">
    <property type="protein sequence ID" value="ETA70996.1"/>
    <property type="molecule type" value="Genomic_DNA"/>
</dbReference>
<dbReference type="Gene3D" id="3.40.50.1820">
    <property type="entry name" value="alpha/beta hydrolase"/>
    <property type="match status" value="1"/>
</dbReference>
<dbReference type="OrthoDB" id="9785847at2"/>
<dbReference type="HOGENOM" id="CLU_072027_0_0_11"/>